<feature type="non-terminal residue" evidence="2">
    <location>
        <position position="86"/>
    </location>
</feature>
<organism evidence="2 3">
    <name type="scientific">Gigaspora margarita</name>
    <dbReference type="NCBI Taxonomy" id="4874"/>
    <lineage>
        <taxon>Eukaryota</taxon>
        <taxon>Fungi</taxon>
        <taxon>Fungi incertae sedis</taxon>
        <taxon>Mucoromycota</taxon>
        <taxon>Glomeromycotina</taxon>
        <taxon>Glomeromycetes</taxon>
        <taxon>Diversisporales</taxon>
        <taxon>Gigasporaceae</taxon>
        <taxon>Gigaspora</taxon>
    </lineage>
</organism>
<evidence type="ECO:0000313" key="3">
    <source>
        <dbReference type="Proteomes" id="UP000789901"/>
    </source>
</evidence>
<gene>
    <name evidence="2" type="ORF">GMARGA_LOCUS45942</name>
</gene>
<keyword evidence="3" id="KW-1185">Reference proteome</keyword>
<evidence type="ECO:0000313" key="2">
    <source>
        <dbReference type="EMBL" id="CAG8857121.1"/>
    </source>
</evidence>
<proteinExistence type="predicted"/>
<sequence>VIKNELEKQNPRPKECRDLKAIKLFSILISAIRKNRDSRSVADWRKWNKLINRINQLVETQIENSEEKLIIEEEEILRETARFFQN</sequence>
<dbReference type="EMBL" id="CAJVQB010167414">
    <property type="protein sequence ID" value="CAG8857121.1"/>
    <property type="molecule type" value="Genomic_DNA"/>
</dbReference>
<dbReference type="Proteomes" id="UP000789901">
    <property type="component" value="Unassembled WGS sequence"/>
</dbReference>
<reference evidence="2 3" key="1">
    <citation type="submission" date="2021-06" db="EMBL/GenBank/DDBJ databases">
        <authorList>
            <person name="Kallberg Y."/>
            <person name="Tangrot J."/>
            <person name="Rosling A."/>
        </authorList>
    </citation>
    <scope>NUCLEOTIDE SEQUENCE [LARGE SCALE GENOMIC DNA]</scope>
    <source>
        <strain evidence="2 3">120-4 pot B 10/14</strain>
    </source>
</reference>
<feature type="non-terminal residue" evidence="2">
    <location>
        <position position="1"/>
    </location>
</feature>
<name>A0ABN7XQS8_GIGMA</name>
<evidence type="ECO:0000256" key="1">
    <source>
        <dbReference type="SAM" id="Coils"/>
    </source>
</evidence>
<keyword evidence="1" id="KW-0175">Coiled coil</keyword>
<accession>A0ABN7XQS8</accession>
<comment type="caution">
    <text evidence="2">The sequence shown here is derived from an EMBL/GenBank/DDBJ whole genome shotgun (WGS) entry which is preliminary data.</text>
</comment>
<feature type="coiled-coil region" evidence="1">
    <location>
        <begin position="55"/>
        <end position="82"/>
    </location>
</feature>
<protein>
    <submittedName>
        <fullName evidence="2">34771_t:CDS:1</fullName>
    </submittedName>
</protein>